<evidence type="ECO:0008006" key="4">
    <source>
        <dbReference type="Google" id="ProtNLM"/>
    </source>
</evidence>
<keyword evidence="1" id="KW-0472">Membrane</keyword>
<feature type="transmembrane region" description="Helical" evidence="1">
    <location>
        <begin position="153"/>
        <end position="174"/>
    </location>
</feature>
<comment type="caution">
    <text evidence="2">The sequence shown here is derived from an EMBL/GenBank/DDBJ whole genome shotgun (WGS) entry which is preliminary data.</text>
</comment>
<dbReference type="RefSeq" id="WP_038050013.1">
    <property type="nucleotide sequence ID" value="NZ_JMFG01000025.1"/>
</dbReference>
<feature type="transmembrane region" description="Helical" evidence="1">
    <location>
        <begin position="18"/>
        <end position="38"/>
    </location>
</feature>
<dbReference type="EMBL" id="JMFG01000025">
    <property type="protein sequence ID" value="KDA53201.1"/>
    <property type="molecule type" value="Genomic_DNA"/>
</dbReference>
<protein>
    <recommendedName>
        <fullName evidence="4">PH domain-containing protein</fullName>
    </recommendedName>
</protein>
<dbReference type="STRING" id="1312852.EG19_06860"/>
<accession>A0A062XYJ0</accession>
<evidence type="ECO:0000256" key="1">
    <source>
        <dbReference type="SAM" id="Phobius"/>
    </source>
</evidence>
<keyword evidence="1" id="KW-1133">Transmembrane helix</keyword>
<keyword evidence="3" id="KW-1185">Reference proteome</keyword>
<keyword evidence="1" id="KW-0812">Transmembrane</keyword>
<sequence length="177" mass="20223">MDWFEPNPKLLRQARFRYLWAAGWLVFVAAAAPAMVYFHEGYVAPWELLPSCWVVSLGVLFGLRLRRLGFALAVDGERLWIKSPRGQTWSVPQSTILTNGKSLLAGSRWIALGVQPARREPWKPFYSRKLLASFPEVGTLRLFYIALKRGSLSSWFQLFIVLSGIALVVLSRVIRTW</sequence>
<dbReference type="AlphaFoldDB" id="A0A062XYJ0"/>
<evidence type="ECO:0000313" key="3">
    <source>
        <dbReference type="Proteomes" id="UP000027284"/>
    </source>
</evidence>
<gene>
    <name evidence="2" type="ORF">EG19_06860</name>
</gene>
<proteinExistence type="predicted"/>
<evidence type="ECO:0000313" key="2">
    <source>
        <dbReference type="EMBL" id="KDA53201.1"/>
    </source>
</evidence>
<name>A0A062XYJ0_9BACT</name>
<feature type="transmembrane region" description="Helical" evidence="1">
    <location>
        <begin position="44"/>
        <end position="63"/>
    </location>
</feature>
<reference evidence="2 3" key="1">
    <citation type="submission" date="2014-04" db="EMBL/GenBank/DDBJ databases">
        <title>The Genome Sequence of Thermoanaerobaculum aquaticum MP-01, The First Cultivated Group 23 Acidobacterium.</title>
        <authorList>
            <person name="Stamps B.W."/>
            <person name="Losey N.A."/>
            <person name="Lawson P.A."/>
            <person name="Stevenson B.S."/>
        </authorList>
    </citation>
    <scope>NUCLEOTIDE SEQUENCE [LARGE SCALE GENOMIC DNA]</scope>
    <source>
        <strain evidence="2 3">MP-01</strain>
    </source>
</reference>
<dbReference type="Proteomes" id="UP000027284">
    <property type="component" value="Unassembled WGS sequence"/>
</dbReference>
<organism evidence="2 3">
    <name type="scientific">Thermoanaerobaculum aquaticum</name>
    <dbReference type="NCBI Taxonomy" id="1312852"/>
    <lineage>
        <taxon>Bacteria</taxon>
        <taxon>Pseudomonadati</taxon>
        <taxon>Acidobacteriota</taxon>
        <taxon>Thermoanaerobaculia</taxon>
        <taxon>Thermoanaerobaculales</taxon>
        <taxon>Thermoanaerobaculaceae</taxon>
        <taxon>Thermoanaerobaculum</taxon>
    </lineage>
</organism>